<dbReference type="AlphaFoldDB" id="J9FML2"/>
<proteinExistence type="predicted"/>
<feature type="non-terminal residue" evidence="1">
    <location>
        <position position="116"/>
    </location>
</feature>
<dbReference type="EC" id="6.3.3.2" evidence="1"/>
<comment type="caution">
    <text evidence="1">The sequence shown here is derived from an EMBL/GenBank/DDBJ whole genome shotgun (WGS) entry which is preliminary data.</text>
</comment>
<name>J9FML2_9ZZZZ</name>
<dbReference type="InterPro" id="IPR002698">
    <property type="entry name" value="FTHF_cligase"/>
</dbReference>
<dbReference type="InterPro" id="IPR024185">
    <property type="entry name" value="FTHF_cligase-like_sf"/>
</dbReference>
<dbReference type="Gene3D" id="3.40.50.10420">
    <property type="entry name" value="NagB/RpiA/CoA transferase-like"/>
    <property type="match status" value="1"/>
</dbReference>
<accession>J9FML2</accession>
<sequence length="116" mass="13174">MDKKSLRQSIREMKRTYPAAALDAQSDLLMSRLEAHERFQTAHVVMLFCALPDEPNTLPLLERWAKHKEFVLPVVCGDDMVVKRYAGKASLSVGAYHILEPIGDEFTAYNKIDLIV</sequence>
<keyword evidence="1" id="KW-0436">Ligase</keyword>
<protein>
    <submittedName>
        <fullName evidence="1">5-formyltetrahydrofolate cyclo-ligase</fullName>
        <ecNumber evidence="1">6.3.3.2</ecNumber>
    </submittedName>
</protein>
<dbReference type="EMBL" id="AMCI01005424">
    <property type="protein sequence ID" value="EJW96161.1"/>
    <property type="molecule type" value="Genomic_DNA"/>
</dbReference>
<dbReference type="GO" id="GO:0030272">
    <property type="term" value="F:5-formyltetrahydrofolate cyclo-ligase activity"/>
    <property type="evidence" value="ECO:0007669"/>
    <property type="project" value="UniProtKB-EC"/>
</dbReference>
<reference evidence="1" key="1">
    <citation type="journal article" date="2012" name="PLoS ONE">
        <title>Gene sets for utilization of primary and secondary nutrition supplies in the distal gut of endangered iberian lynx.</title>
        <authorList>
            <person name="Alcaide M."/>
            <person name="Messina E."/>
            <person name="Richter M."/>
            <person name="Bargiela R."/>
            <person name="Peplies J."/>
            <person name="Huws S.A."/>
            <person name="Newbold C.J."/>
            <person name="Golyshin P.N."/>
            <person name="Simon M.A."/>
            <person name="Lopez G."/>
            <person name="Yakimov M.M."/>
            <person name="Ferrer M."/>
        </authorList>
    </citation>
    <scope>NUCLEOTIDE SEQUENCE</scope>
</reference>
<gene>
    <name evidence="1" type="ORF">EVA_15732</name>
</gene>
<dbReference type="Pfam" id="PF01812">
    <property type="entry name" value="5-FTHF_cyc-lig"/>
    <property type="match status" value="1"/>
</dbReference>
<organism evidence="1">
    <name type="scientific">gut metagenome</name>
    <dbReference type="NCBI Taxonomy" id="749906"/>
    <lineage>
        <taxon>unclassified sequences</taxon>
        <taxon>metagenomes</taxon>
        <taxon>organismal metagenomes</taxon>
    </lineage>
</organism>
<dbReference type="InterPro" id="IPR037171">
    <property type="entry name" value="NagB/RpiA_transferase-like"/>
</dbReference>
<evidence type="ECO:0000313" key="1">
    <source>
        <dbReference type="EMBL" id="EJW96161.1"/>
    </source>
</evidence>
<dbReference type="SUPFAM" id="SSF100950">
    <property type="entry name" value="NagB/RpiA/CoA transferase-like"/>
    <property type="match status" value="1"/>
</dbReference>